<keyword evidence="4" id="KW-1185">Reference proteome</keyword>
<sequence length="457" mass="54253">MSLPLFYPNKKGRPTMRKNFQAVGSEHRHTFTATFERTGYKTTELRSKTYYQPTILVNNVMDQAGSLLTDHLWFNYTLGFQKLGHLKKDDRLQFDGRISTYTKGYLGRDTFLSEKHPVATDYKIERPTKIKLLNVSEPRVPLPKENWDLVQLIMKENEAFYKARDEQAEQERFEREQEKQEEIEAEIKAEKAQEAAALAAEEVAVKTEGRSYRFVPFTVYIEPEPRFGYYGEYDYYDDYDSEPYPVTRYKIVEVTSETALDDNRGKGYHSGAEALRIYQKRLRRDKTIKLTRDWLNKQPKDQMWEWIQTERTKNPMLTSQELRSMMYPRVAEYMGDSLTDKVGDVLLDGFFAAWWGQTGTLLNQSLEKRRQAFLESQPKELPATWRREAIDKGVPQDQWRQYMLDALTQHIQTLPLTQQFPVDDRFLRRWQKMSKKPKRRRKHKRRKNAELSEKNVD</sequence>
<keyword evidence="1" id="KW-0175">Coiled coil</keyword>
<comment type="caution">
    <text evidence="3">The sequence shown here is derived from an EMBL/GenBank/DDBJ whole genome shotgun (WGS) entry which is preliminary data.</text>
</comment>
<reference evidence="3 4" key="1">
    <citation type="journal article" date="2015" name="Genome Announc.">
        <title>Expanding the biotechnology potential of lactobacilli through comparative genomics of 213 strains and associated genera.</title>
        <authorList>
            <person name="Sun Z."/>
            <person name="Harris H.M."/>
            <person name="McCann A."/>
            <person name="Guo C."/>
            <person name="Argimon S."/>
            <person name="Zhang W."/>
            <person name="Yang X."/>
            <person name="Jeffery I.B."/>
            <person name="Cooney J.C."/>
            <person name="Kagawa T.F."/>
            <person name="Liu W."/>
            <person name="Song Y."/>
            <person name="Salvetti E."/>
            <person name="Wrobel A."/>
            <person name="Rasinkangas P."/>
            <person name="Parkhill J."/>
            <person name="Rea M.C."/>
            <person name="O'Sullivan O."/>
            <person name="Ritari J."/>
            <person name="Douillard F.P."/>
            <person name="Paul Ross R."/>
            <person name="Yang R."/>
            <person name="Briner A.E."/>
            <person name="Felis G.E."/>
            <person name="de Vos W.M."/>
            <person name="Barrangou R."/>
            <person name="Klaenhammer T.R."/>
            <person name="Caufield P.W."/>
            <person name="Cui Y."/>
            <person name="Zhang H."/>
            <person name="O'Toole P.W."/>
        </authorList>
    </citation>
    <scope>NUCLEOTIDE SEQUENCE [LARGE SCALE GENOMIC DNA]</scope>
    <source>
        <strain evidence="3 4">DSM 12744</strain>
    </source>
</reference>
<feature type="compositionally biased region" description="Basic residues" evidence="2">
    <location>
        <begin position="433"/>
        <end position="447"/>
    </location>
</feature>
<feature type="coiled-coil region" evidence="1">
    <location>
        <begin position="163"/>
        <end position="195"/>
    </location>
</feature>
<accession>A0A0R1MLS4</accession>
<gene>
    <name evidence="3" type="ORF">FD09_GL001655</name>
</gene>
<proteinExistence type="predicted"/>
<dbReference type="AlphaFoldDB" id="A0A0R1MLS4"/>
<feature type="region of interest" description="Disordered" evidence="2">
    <location>
        <begin position="433"/>
        <end position="457"/>
    </location>
</feature>
<feature type="compositionally biased region" description="Basic and acidic residues" evidence="2">
    <location>
        <begin position="448"/>
        <end position="457"/>
    </location>
</feature>
<evidence type="ECO:0000256" key="1">
    <source>
        <dbReference type="SAM" id="Coils"/>
    </source>
</evidence>
<organism evidence="3 4">
    <name type="scientific">Schleiferilactobacillus perolens DSM 12744</name>
    <dbReference type="NCBI Taxonomy" id="1423792"/>
    <lineage>
        <taxon>Bacteria</taxon>
        <taxon>Bacillati</taxon>
        <taxon>Bacillota</taxon>
        <taxon>Bacilli</taxon>
        <taxon>Lactobacillales</taxon>
        <taxon>Lactobacillaceae</taxon>
        <taxon>Schleiferilactobacillus</taxon>
    </lineage>
</organism>
<evidence type="ECO:0000256" key="2">
    <source>
        <dbReference type="SAM" id="MobiDB-lite"/>
    </source>
</evidence>
<evidence type="ECO:0000313" key="4">
    <source>
        <dbReference type="Proteomes" id="UP000051330"/>
    </source>
</evidence>
<evidence type="ECO:0000313" key="3">
    <source>
        <dbReference type="EMBL" id="KRL08425.1"/>
    </source>
</evidence>
<dbReference type="EMBL" id="AZEC01000024">
    <property type="protein sequence ID" value="KRL08425.1"/>
    <property type="molecule type" value="Genomic_DNA"/>
</dbReference>
<dbReference type="Proteomes" id="UP000051330">
    <property type="component" value="Unassembled WGS sequence"/>
</dbReference>
<dbReference type="PATRIC" id="fig|1423792.3.peg.1677"/>
<name>A0A0R1MLS4_9LACO</name>
<protein>
    <submittedName>
        <fullName evidence="3">Uncharacterized protein</fullName>
    </submittedName>
</protein>